<dbReference type="EMBL" id="VFJE01000052">
    <property type="protein sequence ID" value="TPD70727.1"/>
    <property type="molecule type" value="Genomic_DNA"/>
</dbReference>
<evidence type="ECO:0000313" key="1">
    <source>
        <dbReference type="EMBL" id="TPD70727.1"/>
    </source>
</evidence>
<name>A0A501QF38_9FLAO</name>
<keyword evidence="2" id="KW-1185">Reference proteome</keyword>
<organism evidence="1 2">
    <name type="scientific">Flavobacterium microcysteis</name>
    <dbReference type="NCBI Taxonomy" id="2596891"/>
    <lineage>
        <taxon>Bacteria</taxon>
        <taxon>Pseudomonadati</taxon>
        <taxon>Bacteroidota</taxon>
        <taxon>Flavobacteriia</taxon>
        <taxon>Flavobacteriales</taxon>
        <taxon>Flavobacteriaceae</taxon>
        <taxon>Flavobacterium</taxon>
    </lineage>
</organism>
<dbReference type="Gene3D" id="3.80.10.10">
    <property type="entry name" value="Ribonuclease Inhibitor"/>
    <property type="match status" value="1"/>
</dbReference>
<comment type="caution">
    <text evidence="1">The sequence shown here is derived from an EMBL/GenBank/DDBJ whole genome shotgun (WGS) entry which is preliminary data.</text>
</comment>
<dbReference type="AlphaFoldDB" id="A0A501QF38"/>
<dbReference type="SUPFAM" id="SSF52047">
    <property type="entry name" value="RNI-like"/>
    <property type="match status" value="1"/>
</dbReference>
<dbReference type="InterPro" id="IPR032675">
    <property type="entry name" value="LRR_dom_sf"/>
</dbReference>
<evidence type="ECO:0000313" key="2">
    <source>
        <dbReference type="Proteomes" id="UP000319175"/>
    </source>
</evidence>
<sequence>MKLKGQEKYFWWHFGHITDSKDIPTELPAFTSIDSLVDDEYIGMLAAKVSVVKYIYLKETRITDEGVRLISGFKQLKSLTLMKHENITKDCLPYLNKLTDLEYLDVWKTKIRLEDLGALTNLKNLKELYVSPNDEEDESDRDTILEKIIKAEETLPNCAIRTYYI</sequence>
<reference evidence="1 2" key="2">
    <citation type="submission" date="2019-06" db="EMBL/GenBank/DDBJ databases">
        <authorList>
            <person name="Seo Y."/>
        </authorList>
    </citation>
    <scope>NUCLEOTIDE SEQUENCE [LARGE SCALE GENOMIC DNA]</scope>
    <source>
        <strain evidence="1 2">MaA-Y11</strain>
    </source>
</reference>
<gene>
    <name evidence="1" type="ORF">FJA49_06990</name>
</gene>
<dbReference type="OrthoDB" id="758726at2"/>
<dbReference type="Proteomes" id="UP000319175">
    <property type="component" value="Unassembled WGS sequence"/>
</dbReference>
<accession>A0A501QF38</accession>
<evidence type="ECO:0008006" key="3">
    <source>
        <dbReference type="Google" id="ProtNLM"/>
    </source>
</evidence>
<proteinExistence type="predicted"/>
<reference evidence="1 2" key="1">
    <citation type="submission" date="2019-06" db="EMBL/GenBank/DDBJ databases">
        <title>Flavobacterium sp. MaA-Y11 from geoumgang.</title>
        <authorList>
            <person name="Jeong S."/>
        </authorList>
    </citation>
    <scope>NUCLEOTIDE SEQUENCE [LARGE SCALE GENOMIC DNA]</scope>
    <source>
        <strain evidence="1 2">MaA-Y11</strain>
    </source>
</reference>
<protein>
    <recommendedName>
        <fullName evidence="3">Leucine-rich repeat domain-containing protein</fullName>
    </recommendedName>
</protein>